<name>A0ABX0TP40_9SPHN</name>
<dbReference type="Pfam" id="PF07238">
    <property type="entry name" value="PilZ"/>
    <property type="match status" value="2"/>
</dbReference>
<proteinExistence type="predicted"/>
<feature type="domain" description="PilZ" evidence="2">
    <location>
        <begin position="24"/>
        <end position="105"/>
    </location>
</feature>
<dbReference type="Proteomes" id="UP000727456">
    <property type="component" value="Unassembled WGS sequence"/>
</dbReference>
<reference evidence="3 4" key="1">
    <citation type="submission" date="2020-03" db="EMBL/GenBank/DDBJ databases">
        <title>Genomic Encyclopedia of Type Strains, Phase III (KMG-III): the genomes of soil and plant-associated and newly described type strains.</title>
        <authorList>
            <person name="Whitman W."/>
        </authorList>
    </citation>
    <scope>NUCLEOTIDE SEQUENCE [LARGE SCALE GENOMIC DNA]</scope>
    <source>
        <strain evidence="3 4">CECT 8804</strain>
    </source>
</reference>
<dbReference type="EMBL" id="JAAOZC010000001">
    <property type="protein sequence ID" value="NIJ06524.1"/>
    <property type="molecule type" value="Genomic_DNA"/>
</dbReference>
<evidence type="ECO:0000256" key="1">
    <source>
        <dbReference type="SAM" id="MobiDB-lite"/>
    </source>
</evidence>
<feature type="domain" description="PilZ" evidence="2">
    <location>
        <begin position="122"/>
        <end position="193"/>
    </location>
</feature>
<accession>A0ABX0TP40</accession>
<keyword evidence="4" id="KW-1185">Reference proteome</keyword>
<dbReference type="InterPro" id="IPR009875">
    <property type="entry name" value="PilZ_domain"/>
</dbReference>
<protein>
    <recommendedName>
        <fullName evidence="2">PilZ domain-containing protein</fullName>
    </recommendedName>
</protein>
<feature type="region of interest" description="Disordered" evidence="1">
    <location>
        <begin position="217"/>
        <end position="257"/>
    </location>
</feature>
<evidence type="ECO:0000313" key="4">
    <source>
        <dbReference type="Proteomes" id="UP000727456"/>
    </source>
</evidence>
<comment type="caution">
    <text evidence="3">The sequence shown here is derived from an EMBL/GenBank/DDBJ whole genome shotgun (WGS) entry which is preliminary data.</text>
</comment>
<evidence type="ECO:0000259" key="2">
    <source>
        <dbReference type="Pfam" id="PF07238"/>
    </source>
</evidence>
<dbReference type="SUPFAM" id="SSF141371">
    <property type="entry name" value="PilZ domain-like"/>
    <property type="match status" value="2"/>
</dbReference>
<organism evidence="3 4">
    <name type="scientific">Sphingomonas vulcanisoli</name>
    <dbReference type="NCBI Taxonomy" id="1658060"/>
    <lineage>
        <taxon>Bacteria</taxon>
        <taxon>Pseudomonadati</taxon>
        <taxon>Pseudomonadota</taxon>
        <taxon>Alphaproteobacteria</taxon>
        <taxon>Sphingomonadales</taxon>
        <taxon>Sphingomonadaceae</taxon>
        <taxon>Sphingomonas</taxon>
    </lineage>
</organism>
<sequence length="257" mass="28636">MSLGMMDLMRRKPAVEAEEVTGAERRRSVRQASLLEVAKMTIGGHSELCRLRDVSADGLCAELYCPVTQDERVIIELRTGHIIEGRIAWVSGGDMGVAFASAMPITEMLSHCSFDGRVTTVRAPRLDVDIAATLQVRHFAQPAQVVNLSQSGCKLLLDDYFDADTPCVLQIEHLGALEGEIKWWRDREGGLMFDEAIPYARFVEWRRALNPHWRAADEAPPPSAWFPPEAQEVEDSAPAPRPMRLFGQRGGALAKRR</sequence>
<evidence type="ECO:0000313" key="3">
    <source>
        <dbReference type="EMBL" id="NIJ06524.1"/>
    </source>
</evidence>
<gene>
    <name evidence="3" type="ORF">FHS31_000106</name>
</gene>